<evidence type="ECO:0000313" key="2">
    <source>
        <dbReference type="EMBL" id="RXZ46075.1"/>
    </source>
</evidence>
<feature type="non-terminal residue" evidence="2">
    <location>
        <position position="122"/>
    </location>
</feature>
<evidence type="ECO:0000256" key="1">
    <source>
        <dbReference type="SAM" id="MobiDB-lite"/>
    </source>
</evidence>
<keyword evidence="3" id="KW-1185">Reference proteome</keyword>
<reference evidence="2 3" key="1">
    <citation type="submission" date="2019-01" db="EMBL/GenBank/DDBJ databases">
        <authorList>
            <person name="Li J."/>
        </authorList>
    </citation>
    <scope>NUCLEOTIDE SEQUENCE [LARGE SCALE GENOMIC DNA]</scope>
    <source>
        <strain evidence="2 3">CGMCC 4.7180</strain>
    </source>
</reference>
<gene>
    <name evidence="2" type="ORF">ESO86_11815</name>
</gene>
<accession>A0A4Q2JEB1</accession>
<comment type="caution">
    <text evidence="2">The sequence shown here is derived from an EMBL/GenBank/DDBJ whole genome shotgun (WGS) entry which is preliminary data.</text>
</comment>
<dbReference type="Proteomes" id="UP000292881">
    <property type="component" value="Unassembled WGS sequence"/>
</dbReference>
<protein>
    <submittedName>
        <fullName evidence="2">Uncharacterized protein</fullName>
    </submittedName>
</protein>
<feature type="region of interest" description="Disordered" evidence="1">
    <location>
        <begin position="1"/>
        <end position="26"/>
    </location>
</feature>
<dbReference type="EMBL" id="SDPL01000246">
    <property type="protein sequence ID" value="RXZ46075.1"/>
    <property type="molecule type" value="Genomic_DNA"/>
</dbReference>
<sequence length="122" mass="12323">MTRHRITDDDAEALLHGRSPRGRDELSPLADAIAGFRASSSGGSPRPSAAVASRLDLGHRSEVEFVPDADPDATAPAPARTPSARRRVVVEWFAGLGLAARISMGAVAAVAVGATGAGAAGA</sequence>
<dbReference type="RefSeq" id="WP_207207107.1">
    <property type="nucleotide sequence ID" value="NZ_SDPL01000246.1"/>
</dbReference>
<name>A0A4Q2JEB1_9MICO</name>
<evidence type="ECO:0000313" key="3">
    <source>
        <dbReference type="Proteomes" id="UP000292881"/>
    </source>
</evidence>
<proteinExistence type="predicted"/>
<organism evidence="2 3">
    <name type="scientific">Agromyces binzhouensis</name>
    <dbReference type="NCBI Taxonomy" id="1817495"/>
    <lineage>
        <taxon>Bacteria</taxon>
        <taxon>Bacillati</taxon>
        <taxon>Actinomycetota</taxon>
        <taxon>Actinomycetes</taxon>
        <taxon>Micrococcales</taxon>
        <taxon>Microbacteriaceae</taxon>
        <taxon>Agromyces</taxon>
    </lineage>
</organism>
<dbReference type="AlphaFoldDB" id="A0A4Q2JEB1"/>